<evidence type="ECO:0000313" key="2">
    <source>
        <dbReference type="Proteomes" id="UP000829196"/>
    </source>
</evidence>
<comment type="caution">
    <text evidence="1">The sequence shown here is derived from an EMBL/GenBank/DDBJ whole genome shotgun (WGS) entry which is preliminary data.</text>
</comment>
<reference evidence="1" key="1">
    <citation type="journal article" date="2022" name="Front. Genet.">
        <title>Chromosome-Scale Assembly of the Dendrobium nobile Genome Provides Insights Into the Molecular Mechanism of the Biosynthesis of the Medicinal Active Ingredient of Dendrobium.</title>
        <authorList>
            <person name="Xu Q."/>
            <person name="Niu S.-C."/>
            <person name="Li K.-L."/>
            <person name="Zheng P.-J."/>
            <person name="Zhang X.-J."/>
            <person name="Jia Y."/>
            <person name="Liu Y."/>
            <person name="Niu Y.-X."/>
            <person name="Yu L.-H."/>
            <person name="Chen D.-F."/>
            <person name="Zhang G.-Q."/>
        </authorList>
    </citation>
    <scope>NUCLEOTIDE SEQUENCE</scope>
    <source>
        <tissue evidence="1">Leaf</tissue>
    </source>
</reference>
<name>A0A8T3B2X8_DENNO</name>
<dbReference type="AlphaFoldDB" id="A0A8T3B2X8"/>
<dbReference type="EMBL" id="JAGYWB010000012">
    <property type="protein sequence ID" value="KAI0502690.1"/>
    <property type="molecule type" value="Genomic_DNA"/>
</dbReference>
<dbReference type="Proteomes" id="UP000829196">
    <property type="component" value="Unassembled WGS sequence"/>
</dbReference>
<accession>A0A8T3B2X8</accession>
<sequence>MSNGYCDVAVGTREPPSDVYGDFPIAQIANNVRKPQNGTHIKSIVQMLTETRELGRSKHGVKKAVRQKRWKG</sequence>
<evidence type="ECO:0000313" key="1">
    <source>
        <dbReference type="EMBL" id="KAI0502690.1"/>
    </source>
</evidence>
<gene>
    <name evidence="1" type="ORF">KFK09_017647</name>
</gene>
<protein>
    <submittedName>
        <fullName evidence="1">Uncharacterized protein</fullName>
    </submittedName>
</protein>
<organism evidence="1 2">
    <name type="scientific">Dendrobium nobile</name>
    <name type="common">Orchid</name>
    <dbReference type="NCBI Taxonomy" id="94219"/>
    <lineage>
        <taxon>Eukaryota</taxon>
        <taxon>Viridiplantae</taxon>
        <taxon>Streptophyta</taxon>
        <taxon>Embryophyta</taxon>
        <taxon>Tracheophyta</taxon>
        <taxon>Spermatophyta</taxon>
        <taxon>Magnoliopsida</taxon>
        <taxon>Liliopsida</taxon>
        <taxon>Asparagales</taxon>
        <taxon>Orchidaceae</taxon>
        <taxon>Epidendroideae</taxon>
        <taxon>Malaxideae</taxon>
        <taxon>Dendrobiinae</taxon>
        <taxon>Dendrobium</taxon>
    </lineage>
</organism>
<keyword evidence="2" id="KW-1185">Reference proteome</keyword>
<proteinExistence type="predicted"/>